<feature type="transmembrane region" description="Helical" evidence="11">
    <location>
        <begin position="373"/>
        <end position="395"/>
    </location>
</feature>
<dbReference type="InterPro" id="IPR041489">
    <property type="entry name" value="PDZ_6"/>
</dbReference>
<dbReference type="EC" id="3.4.24.-" evidence="11"/>
<comment type="subcellular location">
    <subcellularLocation>
        <location evidence="2">Membrane</location>
        <topology evidence="2">Multi-pass membrane protein</topology>
    </subcellularLocation>
</comment>
<keyword evidence="14" id="KW-1185">Reference proteome</keyword>
<evidence type="ECO:0000256" key="10">
    <source>
        <dbReference type="ARBA" id="ARBA00023136"/>
    </source>
</evidence>
<keyword evidence="10 11" id="KW-0472">Membrane</keyword>
<dbReference type="InterPro" id="IPR036034">
    <property type="entry name" value="PDZ_sf"/>
</dbReference>
<keyword evidence="6 11" id="KW-0378">Hydrolase</keyword>
<dbReference type="NCBIfam" id="TIGR00054">
    <property type="entry name" value="RIP metalloprotease RseP"/>
    <property type="match status" value="1"/>
</dbReference>
<evidence type="ECO:0000259" key="12">
    <source>
        <dbReference type="PROSITE" id="PS50106"/>
    </source>
</evidence>
<dbReference type="GO" id="GO:0008237">
    <property type="term" value="F:metallopeptidase activity"/>
    <property type="evidence" value="ECO:0007669"/>
    <property type="project" value="UniProtKB-KW"/>
</dbReference>
<dbReference type="PANTHER" id="PTHR42837:SF2">
    <property type="entry name" value="MEMBRANE METALLOPROTEASE ARASP2, CHLOROPLASTIC-RELATED"/>
    <property type="match status" value="1"/>
</dbReference>
<evidence type="ECO:0000256" key="7">
    <source>
        <dbReference type="ARBA" id="ARBA00022833"/>
    </source>
</evidence>
<dbReference type="EMBL" id="JBHLWP010000012">
    <property type="protein sequence ID" value="MFC0252829.1"/>
    <property type="molecule type" value="Genomic_DNA"/>
</dbReference>
<protein>
    <recommendedName>
        <fullName evidence="11">Zinc metalloprotease</fullName>
        <ecNumber evidence="11">3.4.24.-</ecNumber>
    </recommendedName>
</protein>
<comment type="caution">
    <text evidence="13">The sequence shown here is derived from an EMBL/GenBank/DDBJ whole genome shotgun (WGS) entry which is preliminary data.</text>
</comment>
<evidence type="ECO:0000256" key="4">
    <source>
        <dbReference type="ARBA" id="ARBA00022670"/>
    </source>
</evidence>
<keyword evidence="8 11" id="KW-1133">Transmembrane helix</keyword>
<dbReference type="Pfam" id="PF02163">
    <property type="entry name" value="Peptidase_M50"/>
    <property type="match status" value="1"/>
</dbReference>
<evidence type="ECO:0000256" key="1">
    <source>
        <dbReference type="ARBA" id="ARBA00001947"/>
    </source>
</evidence>
<gene>
    <name evidence="13" type="primary">rseP</name>
    <name evidence="13" type="ORF">ACFFJK_13100</name>
</gene>
<dbReference type="PROSITE" id="PS50106">
    <property type="entry name" value="PDZ"/>
    <property type="match status" value="1"/>
</dbReference>
<evidence type="ECO:0000256" key="8">
    <source>
        <dbReference type="ARBA" id="ARBA00022989"/>
    </source>
</evidence>
<dbReference type="SUPFAM" id="SSF50156">
    <property type="entry name" value="PDZ domain-like"/>
    <property type="match status" value="2"/>
</dbReference>
<accession>A0ABV6FH30</accession>
<feature type="domain" description="PDZ" evidence="12">
    <location>
        <begin position="205"/>
        <end position="281"/>
    </location>
</feature>
<keyword evidence="11" id="KW-0479">Metal-binding</keyword>
<evidence type="ECO:0000313" key="13">
    <source>
        <dbReference type="EMBL" id="MFC0252829.1"/>
    </source>
</evidence>
<sequence>MGLIYTVLAFVLALGPLIVLHELGHYLVARMCGVKVLRFSVGMGRVVWSRRFGKDQTEWAISALPLGGYVKMLDSRDPETAPKDESELHREFTRQSVWRRIAIVAAGPLANFLVAIGLMAVLFMHGVEEPSARLRAVPADSVAAQAGIRGGDTVVAVNGNPVQSWTELRWQIIHATVDKGDARLELQAQGGGTYSATIAAAAIARLDVEGDVMKELGLDLWRKPARIEKVLPGGAGERAGLLPGDQILRADGKVVDDGLAFTETMRASGGRPVQLEVERDGRPIPVTVEPERDANGRGVAKVMLSQPVEMVTVSSGPIDAVVKGVERTWETSVMTIKMIGRMITGEASWKNVTGPITIADYAGQTARVGLTTYLQFIAFISISLGVMNLLPIPVLDGGHLLYYSLEVLTGRPLPARVGEFAQRFGVGLLFMLMALAVFNDLVRLL</sequence>
<dbReference type="SMART" id="SM00228">
    <property type="entry name" value="PDZ"/>
    <property type="match status" value="2"/>
</dbReference>
<dbReference type="InterPro" id="IPR004387">
    <property type="entry name" value="Pept_M50_Zn"/>
</dbReference>
<feature type="transmembrane region" description="Helical" evidence="11">
    <location>
        <begin position="420"/>
        <end position="438"/>
    </location>
</feature>
<evidence type="ECO:0000256" key="5">
    <source>
        <dbReference type="ARBA" id="ARBA00022692"/>
    </source>
</evidence>
<evidence type="ECO:0000256" key="9">
    <source>
        <dbReference type="ARBA" id="ARBA00023049"/>
    </source>
</evidence>
<keyword evidence="7 11" id="KW-0862">Zinc</keyword>
<keyword evidence="4" id="KW-0645">Protease</keyword>
<name>A0ABV6FH30_9BURK</name>
<evidence type="ECO:0000256" key="6">
    <source>
        <dbReference type="ARBA" id="ARBA00022801"/>
    </source>
</evidence>
<dbReference type="InterPro" id="IPR001478">
    <property type="entry name" value="PDZ"/>
</dbReference>
<evidence type="ECO:0000256" key="11">
    <source>
        <dbReference type="RuleBase" id="RU362031"/>
    </source>
</evidence>
<dbReference type="Pfam" id="PF17820">
    <property type="entry name" value="PDZ_6"/>
    <property type="match status" value="2"/>
</dbReference>
<organism evidence="13 14">
    <name type="scientific">Massilia consociata</name>
    <dbReference type="NCBI Taxonomy" id="760117"/>
    <lineage>
        <taxon>Bacteria</taxon>
        <taxon>Pseudomonadati</taxon>
        <taxon>Pseudomonadota</taxon>
        <taxon>Betaproteobacteria</taxon>
        <taxon>Burkholderiales</taxon>
        <taxon>Oxalobacteraceae</taxon>
        <taxon>Telluria group</taxon>
        <taxon>Massilia</taxon>
    </lineage>
</organism>
<dbReference type="InterPro" id="IPR008915">
    <property type="entry name" value="Peptidase_M50"/>
</dbReference>
<keyword evidence="5 11" id="KW-0812">Transmembrane</keyword>
<comment type="similarity">
    <text evidence="3 11">Belongs to the peptidase M50B family.</text>
</comment>
<dbReference type="CDD" id="cd06163">
    <property type="entry name" value="S2P-M50_PDZ_RseP-like"/>
    <property type="match status" value="2"/>
</dbReference>
<evidence type="ECO:0000256" key="2">
    <source>
        <dbReference type="ARBA" id="ARBA00004141"/>
    </source>
</evidence>
<comment type="cofactor">
    <cofactor evidence="1 11">
        <name>Zn(2+)</name>
        <dbReference type="ChEBI" id="CHEBI:29105"/>
    </cofactor>
</comment>
<dbReference type="PANTHER" id="PTHR42837">
    <property type="entry name" value="REGULATOR OF SIGMA-E PROTEASE RSEP"/>
    <property type="match status" value="1"/>
</dbReference>
<evidence type="ECO:0000313" key="14">
    <source>
        <dbReference type="Proteomes" id="UP001589773"/>
    </source>
</evidence>
<dbReference type="Gene3D" id="2.30.42.10">
    <property type="match status" value="2"/>
</dbReference>
<evidence type="ECO:0000256" key="3">
    <source>
        <dbReference type="ARBA" id="ARBA00007931"/>
    </source>
</evidence>
<dbReference type="Proteomes" id="UP001589773">
    <property type="component" value="Unassembled WGS sequence"/>
</dbReference>
<keyword evidence="9 11" id="KW-0482">Metalloprotease</keyword>
<feature type="transmembrane region" description="Helical" evidence="11">
    <location>
        <begin position="6"/>
        <end position="28"/>
    </location>
</feature>
<reference evidence="13 14" key="1">
    <citation type="submission" date="2024-09" db="EMBL/GenBank/DDBJ databases">
        <authorList>
            <person name="Sun Q."/>
            <person name="Mori K."/>
        </authorList>
    </citation>
    <scope>NUCLEOTIDE SEQUENCE [LARGE SCALE GENOMIC DNA]</scope>
    <source>
        <strain evidence="13 14">CCM 7792</strain>
    </source>
</reference>
<proteinExistence type="inferred from homology"/>
<feature type="transmembrane region" description="Helical" evidence="11">
    <location>
        <begin position="101"/>
        <end position="124"/>
    </location>
</feature>
<dbReference type="RefSeq" id="WP_379679695.1">
    <property type="nucleotide sequence ID" value="NZ_JBHLWP010000012.1"/>
</dbReference>